<evidence type="ECO:0000256" key="2">
    <source>
        <dbReference type="ARBA" id="ARBA00022448"/>
    </source>
</evidence>
<evidence type="ECO:0000256" key="3">
    <source>
        <dbReference type="ARBA" id="ARBA00022475"/>
    </source>
</evidence>
<keyword evidence="3" id="KW-1003">Cell membrane</keyword>
<feature type="transmembrane region" description="Helical" evidence="7">
    <location>
        <begin position="63"/>
        <end position="81"/>
    </location>
</feature>
<feature type="transmembrane region" description="Helical" evidence="7">
    <location>
        <begin position="489"/>
        <end position="513"/>
    </location>
</feature>
<evidence type="ECO:0000256" key="5">
    <source>
        <dbReference type="ARBA" id="ARBA00022989"/>
    </source>
</evidence>
<dbReference type="GO" id="GO:0005886">
    <property type="term" value="C:plasma membrane"/>
    <property type="evidence" value="ECO:0007669"/>
    <property type="project" value="UniProtKB-SubCell"/>
</dbReference>
<reference evidence="8 9" key="1">
    <citation type="journal article" date="2014" name="FEMS Microbiol. Lett.">
        <title>Genome sequencing analysis reveals virulence-related gene content of Ochrobactrum intermedium strain 229E, a urease-positive strain isolated from the human gastric niche.</title>
        <authorList>
            <person name="Kulkarni G.J."/>
            <person name="Shetty S."/>
            <person name="Dharne M.S."/>
            <person name="Shouche Y.S."/>
        </authorList>
    </citation>
    <scope>NUCLEOTIDE SEQUENCE [LARGE SCALE GENOMIC DNA]</scope>
    <source>
        <strain evidence="8 9">229E</strain>
    </source>
</reference>
<dbReference type="GO" id="GO:0022857">
    <property type="term" value="F:transmembrane transporter activity"/>
    <property type="evidence" value="ECO:0007669"/>
    <property type="project" value="InterPro"/>
</dbReference>
<name>U4V8X9_9HYPH</name>
<organism evidence="8 9">
    <name type="scientific">Brucella intermedia 229E</name>
    <dbReference type="NCBI Taxonomy" id="1337887"/>
    <lineage>
        <taxon>Bacteria</taxon>
        <taxon>Pseudomonadati</taxon>
        <taxon>Pseudomonadota</taxon>
        <taxon>Alphaproteobacteria</taxon>
        <taxon>Hyphomicrobiales</taxon>
        <taxon>Brucellaceae</taxon>
        <taxon>Brucella/Ochrobactrum group</taxon>
        <taxon>Brucella</taxon>
    </lineage>
</organism>
<dbReference type="AlphaFoldDB" id="U4V8X9"/>
<comment type="caution">
    <text evidence="8">The sequence shown here is derived from an EMBL/GenBank/DDBJ whole genome shotgun (WGS) entry which is preliminary data.</text>
</comment>
<dbReference type="InterPro" id="IPR006726">
    <property type="entry name" value="PHBA_efflux_AaeB/fusaric-R"/>
</dbReference>
<keyword evidence="5 7" id="KW-1133">Transmembrane helix</keyword>
<evidence type="ECO:0000313" key="8">
    <source>
        <dbReference type="EMBL" id="ERM02430.1"/>
    </source>
</evidence>
<protein>
    <submittedName>
        <fullName evidence="8">Fusaric acid resistance protein</fullName>
    </submittedName>
</protein>
<dbReference type="PANTHER" id="PTHR30509">
    <property type="entry name" value="P-HYDROXYBENZOIC ACID EFFLUX PUMP SUBUNIT-RELATED"/>
    <property type="match status" value="1"/>
</dbReference>
<feature type="transmembrane region" description="Helical" evidence="7">
    <location>
        <begin position="440"/>
        <end position="460"/>
    </location>
</feature>
<comment type="subcellular location">
    <subcellularLocation>
        <location evidence="1">Cell membrane</location>
        <topology evidence="1">Multi-pass membrane protein</topology>
    </subcellularLocation>
</comment>
<dbReference type="Proteomes" id="UP000016842">
    <property type="component" value="Unassembled WGS sequence"/>
</dbReference>
<feature type="transmembrane region" description="Helical" evidence="7">
    <location>
        <begin position="360"/>
        <end position="381"/>
    </location>
</feature>
<keyword evidence="4 7" id="KW-0812">Transmembrane</keyword>
<gene>
    <name evidence="8" type="ORF">Q644_16650</name>
</gene>
<feature type="transmembrane region" description="Helical" evidence="7">
    <location>
        <begin position="111"/>
        <end position="133"/>
    </location>
</feature>
<proteinExistence type="predicted"/>
<evidence type="ECO:0000256" key="1">
    <source>
        <dbReference type="ARBA" id="ARBA00004651"/>
    </source>
</evidence>
<dbReference type="EMBL" id="ASXJ01000088">
    <property type="protein sequence ID" value="ERM02430.1"/>
    <property type="molecule type" value="Genomic_DNA"/>
</dbReference>
<accession>U4V8X9</accession>
<feature type="transmembrane region" description="Helical" evidence="7">
    <location>
        <begin position="12"/>
        <end position="32"/>
    </location>
</feature>
<evidence type="ECO:0000256" key="4">
    <source>
        <dbReference type="ARBA" id="ARBA00022692"/>
    </source>
</evidence>
<sequence>MNARPVVTTAAVVFSLKTFLAAMLAYFIAISFDLPRPFWAVATVYIVAHPLSGATSSKSVYRLFGTLIGGGVTIAMVPNLVNEPMMLSAAIIAWVSACTFVSLLDRTPRSYVPLLAGYTVLLAGLPLVTAPANTFDTVVSRIEEIGLAIICASIISHVVFPAHLGTVLVNRIDGWIARAWPLLTATAVGEYGETRNRIERQCLAADAADLRSFTIHLQYDGSRYRFGISLVRSLQHRMVALLPLLSELEDLRRSLVKLDTPGSNEALSLIAVVGSAIGSQSKPLPRSFQTQIDALGPSDAALSWEKLLLANAARNLRDTLRINDDCATLREALEEENTARAARRLAAPNQPPAQHHDVGMALLSALAVAICLASTSSFWIASGWSEGMTLTQISGVLCCLLAMMDDPVPAMRKFVVVTIGGAFVAAFVYGFAVLPMIDGFVPLAAALGLFLIPAGICLALPSLAVVGMGGLCINFPLLLMLQSHQSNDFVMFANTGIATILAMIWTIVVCRLFRSVRAETNARRLFSVAQKHVAKIAAGRHTDSHVTHHRLIDVAGLFASRAAKLPSTSDAANADLTRDLRTGFHMMAMRRLADEASSSIRCKAEAVFEALEEVYDPRSGRRRGGSLENVLTTLDDLVVSPSGKVPSIVERELLVSAAALRVCLSPDADPPVLTTRPARGGIVA</sequence>
<keyword evidence="6 7" id="KW-0472">Membrane</keyword>
<feature type="transmembrane region" description="Helical" evidence="7">
    <location>
        <begin position="415"/>
        <end position="434"/>
    </location>
</feature>
<dbReference type="Pfam" id="PF04632">
    <property type="entry name" value="FUSC"/>
    <property type="match status" value="1"/>
</dbReference>
<keyword evidence="2" id="KW-0813">Transport</keyword>
<evidence type="ECO:0000313" key="9">
    <source>
        <dbReference type="Proteomes" id="UP000016842"/>
    </source>
</evidence>
<feature type="transmembrane region" description="Helical" evidence="7">
    <location>
        <begin position="38"/>
        <end position="56"/>
    </location>
</feature>
<dbReference type="PANTHER" id="PTHR30509:SF9">
    <property type="entry name" value="MULTIDRUG RESISTANCE PROTEIN MDTO"/>
    <property type="match status" value="1"/>
</dbReference>
<feature type="transmembrane region" description="Helical" evidence="7">
    <location>
        <begin position="87"/>
        <end position="104"/>
    </location>
</feature>
<feature type="transmembrane region" description="Helical" evidence="7">
    <location>
        <begin position="145"/>
        <end position="169"/>
    </location>
</feature>
<evidence type="ECO:0000256" key="6">
    <source>
        <dbReference type="ARBA" id="ARBA00023136"/>
    </source>
</evidence>
<evidence type="ECO:0000256" key="7">
    <source>
        <dbReference type="SAM" id="Phobius"/>
    </source>
</evidence>
<dbReference type="PATRIC" id="fig|1337887.3.peg.1724"/>